<proteinExistence type="predicted"/>
<comment type="caution">
    <text evidence="1">The sequence shown here is derived from an EMBL/GenBank/DDBJ whole genome shotgun (WGS) entry which is preliminary data.</text>
</comment>
<name>A0ACC1YMA8_MELAZ</name>
<organism evidence="1 2">
    <name type="scientific">Melia azedarach</name>
    <name type="common">Chinaberry tree</name>
    <dbReference type="NCBI Taxonomy" id="155640"/>
    <lineage>
        <taxon>Eukaryota</taxon>
        <taxon>Viridiplantae</taxon>
        <taxon>Streptophyta</taxon>
        <taxon>Embryophyta</taxon>
        <taxon>Tracheophyta</taxon>
        <taxon>Spermatophyta</taxon>
        <taxon>Magnoliopsida</taxon>
        <taxon>eudicotyledons</taxon>
        <taxon>Gunneridae</taxon>
        <taxon>Pentapetalae</taxon>
        <taxon>rosids</taxon>
        <taxon>malvids</taxon>
        <taxon>Sapindales</taxon>
        <taxon>Meliaceae</taxon>
        <taxon>Melia</taxon>
    </lineage>
</organism>
<accession>A0ACC1YMA8</accession>
<reference evidence="1 2" key="1">
    <citation type="journal article" date="2023" name="Science">
        <title>Complex scaffold remodeling in plant triterpene biosynthesis.</title>
        <authorList>
            <person name="De La Pena R."/>
            <person name="Hodgson H."/>
            <person name="Liu J.C."/>
            <person name="Stephenson M.J."/>
            <person name="Martin A.C."/>
            <person name="Owen C."/>
            <person name="Harkess A."/>
            <person name="Leebens-Mack J."/>
            <person name="Jimenez L.E."/>
            <person name="Osbourn A."/>
            <person name="Sattely E.S."/>
        </authorList>
    </citation>
    <scope>NUCLEOTIDE SEQUENCE [LARGE SCALE GENOMIC DNA]</scope>
    <source>
        <strain evidence="2">cv. JPN11</strain>
        <tissue evidence="1">Leaf</tissue>
    </source>
</reference>
<keyword evidence="2" id="KW-1185">Reference proteome</keyword>
<evidence type="ECO:0000313" key="2">
    <source>
        <dbReference type="Proteomes" id="UP001164539"/>
    </source>
</evidence>
<evidence type="ECO:0000313" key="1">
    <source>
        <dbReference type="EMBL" id="KAJ4724273.1"/>
    </source>
</evidence>
<dbReference type="EMBL" id="CM051395">
    <property type="protein sequence ID" value="KAJ4724273.1"/>
    <property type="molecule type" value="Genomic_DNA"/>
</dbReference>
<protein>
    <submittedName>
        <fullName evidence="1">Disease resistance protein</fullName>
    </submittedName>
</protein>
<sequence length="215" mass="23543">MAEATLNFVIENLGSLLVHEVNLLGSAKQQVEGIKNVLESIRSFLRGADARAAAADEDGESSEGAKTWVNSSRIMLTARNRAVADFCKQSSFVQVHELEALPLVDALFCRKVFGSDSDGCCPQELEKLSYEILKKCGGLPLDIVSVGGLLSTENKIVSEWRRLPDSLGSKLGSDPHLKCCNRVLSEGYHDLPHYLKSCLLYFGLFLGVTQLIVRD</sequence>
<gene>
    <name evidence="1" type="ORF">OWV82_003280</name>
</gene>
<dbReference type="Proteomes" id="UP001164539">
    <property type="component" value="Chromosome 2"/>
</dbReference>